<evidence type="ECO:0000256" key="5">
    <source>
        <dbReference type="ARBA" id="ARBA00022747"/>
    </source>
</evidence>
<dbReference type="Gene3D" id="3.40.50.150">
    <property type="entry name" value="Vaccinia Virus protein VP39"/>
    <property type="match status" value="1"/>
</dbReference>
<feature type="domain" description="DNA methylase adenine-specific" evidence="7">
    <location>
        <begin position="3"/>
        <end position="294"/>
    </location>
</feature>
<keyword evidence="3" id="KW-0808">Transferase</keyword>
<evidence type="ECO:0000256" key="4">
    <source>
        <dbReference type="ARBA" id="ARBA00022691"/>
    </source>
</evidence>
<reference evidence="8 9" key="1">
    <citation type="journal article" date="2015" name="Genome Announc.">
        <title>Expanding the biotechnology potential of lactobacilli through comparative genomics of 213 strains and associated genera.</title>
        <authorList>
            <person name="Sun Z."/>
            <person name="Harris H.M."/>
            <person name="McCann A."/>
            <person name="Guo C."/>
            <person name="Argimon S."/>
            <person name="Zhang W."/>
            <person name="Yang X."/>
            <person name="Jeffery I.B."/>
            <person name="Cooney J.C."/>
            <person name="Kagawa T.F."/>
            <person name="Liu W."/>
            <person name="Song Y."/>
            <person name="Salvetti E."/>
            <person name="Wrobel A."/>
            <person name="Rasinkangas P."/>
            <person name="Parkhill J."/>
            <person name="Rea M.C."/>
            <person name="O'Sullivan O."/>
            <person name="Ritari J."/>
            <person name="Douillard F.P."/>
            <person name="Paul Ross R."/>
            <person name="Yang R."/>
            <person name="Briner A.E."/>
            <person name="Felis G.E."/>
            <person name="de Vos W.M."/>
            <person name="Barrangou R."/>
            <person name="Klaenhammer T.R."/>
            <person name="Caufield P.W."/>
            <person name="Cui Y."/>
            <person name="Zhang H."/>
            <person name="O'Toole P.W."/>
        </authorList>
    </citation>
    <scope>NUCLEOTIDE SEQUENCE [LARGE SCALE GENOMIC DNA]</scope>
    <source>
        <strain evidence="8 9">DSM 20505</strain>
    </source>
</reference>
<dbReference type="EC" id="2.1.1.72" evidence="1"/>
<dbReference type="InterPro" id="IPR003356">
    <property type="entry name" value="DNA_methylase_A-5"/>
</dbReference>
<evidence type="ECO:0000256" key="3">
    <source>
        <dbReference type="ARBA" id="ARBA00022679"/>
    </source>
</evidence>
<dbReference type="EMBL" id="AYYO01000005">
    <property type="protein sequence ID" value="KRM56320.1"/>
    <property type="molecule type" value="Genomic_DNA"/>
</dbReference>
<dbReference type="AlphaFoldDB" id="A0A0R1ZMN0"/>
<name>A0A0R1ZMN0_9LACO</name>
<evidence type="ECO:0000313" key="9">
    <source>
        <dbReference type="Proteomes" id="UP000051679"/>
    </source>
</evidence>
<dbReference type="STRING" id="1291052.FC18_GL000003"/>
<evidence type="ECO:0000256" key="6">
    <source>
        <dbReference type="ARBA" id="ARBA00047942"/>
    </source>
</evidence>
<evidence type="ECO:0000313" key="8">
    <source>
        <dbReference type="EMBL" id="KRM56320.1"/>
    </source>
</evidence>
<dbReference type="InterPro" id="IPR029063">
    <property type="entry name" value="SAM-dependent_MTases_sf"/>
</dbReference>
<dbReference type="GO" id="GO:0008170">
    <property type="term" value="F:N-methyltransferase activity"/>
    <property type="evidence" value="ECO:0007669"/>
    <property type="project" value="InterPro"/>
</dbReference>
<dbReference type="GO" id="GO:0003677">
    <property type="term" value="F:DNA binding"/>
    <property type="evidence" value="ECO:0007669"/>
    <property type="project" value="InterPro"/>
</dbReference>
<dbReference type="Proteomes" id="UP000051679">
    <property type="component" value="Unassembled WGS sequence"/>
</dbReference>
<protein>
    <recommendedName>
        <fullName evidence="1">site-specific DNA-methyltransferase (adenine-specific)</fullName>
        <ecNumber evidence="1">2.1.1.72</ecNumber>
    </recommendedName>
</protein>
<sequence>MSAGKKAGEFYTPRTVSEIISKIVTIGHKDGDDQVRTVFDPTMGSGSLLLTVASQVTGDKPISYHGQELNTTTYNLARMNLMLHGVNFEDINVRNGDSLDADWPTEEPYQFDAVVMNPPYSAHWENDERRLSDPRFRDFGALAPKTKADYAFLLHGLYHLKPTGTMGIVLPHGVLFRGAKEGDIRKQLIDKNLIDAVIGLPANIFYSTSIPTLILVLKKNKTTNDILFIDASNDFTKSKNQNILTEDNITKIVDTYTKREDVDKYAHVATLDEIKENEYNLNIPRYVDTFEEEEPVDMVATAKELVQVDKEIADLNGQLLEQMKQLVGTTDEAQHELDAMMEVFKNGF</sequence>
<comment type="caution">
    <text evidence="8">The sequence shown here is derived from an EMBL/GenBank/DDBJ whole genome shotgun (WGS) entry which is preliminary data.</text>
</comment>
<dbReference type="NCBIfam" id="TIGR00497">
    <property type="entry name" value="hsdM"/>
    <property type="match status" value="1"/>
</dbReference>
<dbReference type="Pfam" id="PF02384">
    <property type="entry name" value="N6_Mtase"/>
    <property type="match status" value="1"/>
</dbReference>
<dbReference type="SUPFAM" id="SSF53335">
    <property type="entry name" value="S-adenosyl-L-methionine-dependent methyltransferases"/>
    <property type="match status" value="1"/>
</dbReference>
<keyword evidence="5" id="KW-0680">Restriction system</keyword>
<evidence type="ECO:0000259" key="7">
    <source>
        <dbReference type="Pfam" id="PF02384"/>
    </source>
</evidence>
<dbReference type="GO" id="GO:0009007">
    <property type="term" value="F:site-specific DNA-methyltransferase (adenine-specific) activity"/>
    <property type="evidence" value="ECO:0007669"/>
    <property type="project" value="UniProtKB-EC"/>
</dbReference>
<dbReference type="PRINTS" id="PR00507">
    <property type="entry name" value="N12N6MTFRASE"/>
</dbReference>
<dbReference type="PROSITE" id="PS00092">
    <property type="entry name" value="N6_MTASE"/>
    <property type="match status" value="1"/>
</dbReference>
<dbReference type="GO" id="GO:0032259">
    <property type="term" value="P:methylation"/>
    <property type="evidence" value="ECO:0007669"/>
    <property type="project" value="UniProtKB-KW"/>
</dbReference>
<dbReference type="PANTHER" id="PTHR42933:SF1">
    <property type="entry name" value="SITE-SPECIFIC DNA-METHYLTRANSFERASE (ADENINE-SPECIFIC)"/>
    <property type="match status" value="1"/>
</dbReference>
<dbReference type="PATRIC" id="fig|1291052.5.peg.3"/>
<dbReference type="InterPro" id="IPR051537">
    <property type="entry name" value="DNA_Adenine_Mtase"/>
</dbReference>
<gene>
    <name evidence="8" type="ORF">FC18_GL000003</name>
</gene>
<dbReference type="InterPro" id="IPR004546">
    <property type="entry name" value="Restrct_endonuc_T1M"/>
</dbReference>
<keyword evidence="9" id="KW-1185">Reference proteome</keyword>
<dbReference type="PANTHER" id="PTHR42933">
    <property type="entry name" value="SLR6095 PROTEIN"/>
    <property type="match status" value="1"/>
</dbReference>
<organism evidence="8 9">
    <name type="scientific">Lacticaseibacillus sharpeae JCM 1186 = DSM 20505</name>
    <dbReference type="NCBI Taxonomy" id="1291052"/>
    <lineage>
        <taxon>Bacteria</taxon>
        <taxon>Bacillati</taxon>
        <taxon>Bacillota</taxon>
        <taxon>Bacilli</taxon>
        <taxon>Lactobacillales</taxon>
        <taxon>Lactobacillaceae</taxon>
        <taxon>Lacticaseibacillus</taxon>
    </lineage>
</organism>
<keyword evidence="4" id="KW-0949">S-adenosyl-L-methionine</keyword>
<comment type="catalytic activity">
    <reaction evidence="6">
        <text>a 2'-deoxyadenosine in DNA + S-adenosyl-L-methionine = an N(6)-methyl-2'-deoxyadenosine in DNA + S-adenosyl-L-homocysteine + H(+)</text>
        <dbReference type="Rhea" id="RHEA:15197"/>
        <dbReference type="Rhea" id="RHEA-COMP:12418"/>
        <dbReference type="Rhea" id="RHEA-COMP:12419"/>
        <dbReference type="ChEBI" id="CHEBI:15378"/>
        <dbReference type="ChEBI" id="CHEBI:57856"/>
        <dbReference type="ChEBI" id="CHEBI:59789"/>
        <dbReference type="ChEBI" id="CHEBI:90615"/>
        <dbReference type="ChEBI" id="CHEBI:90616"/>
        <dbReference type="EC" id="2.1.1.72"/>
    </reaction>
</comment>
<dbReference type="InterPro" id="IPR002052">
    <property type="entry name" value="DNA_methylase_N6_adenine_CS"/>
</dbReference>
<evidence type="ECO:0000256" key="1">
    <source>
        <dbReference type="ARBA" id="ARBA00011900"/>
    </source>
</evidence>
<proteinExistence type="predicted"/>
<dbReference type="GO" id="GO:0009307">
    <property type="term" value="P:DNA restriction-modification system"/>
    <property type="evidence" value="ECO:0007669"/>
    <property type="project" value="UniProtKB-KW"/>
</dbReference>
<evidence type="ECO:0000256" key="2">
    <source>
        <dbReference type="ARBA" id="ARBA00022603"/>
    </source>
</evidence>
<keyword evidence="2" id="KW-0489">Methyltransferase</keyword>
<accession>A0A0R1ZMN0</accession>